<dbReference type="EMBL" id="CP088295">
    <property type="protein sequence ID" value="UUY03963.1"/>
    <property type="molecule type" value="Genomic_DNA"/>
</dbReference>
<name>A0ABY5PH17_9ACTN</name>
<accession>A0ABY5PH17</accession>
<reference evidence="3" key="1">
    <citation type="submission" date="2021-11" db="EMBL/GenBank/DDBJ databases">
        <title>Cultivation dependent microbiological survey of springs from the worlds oldest radium mine currently devoted to the extraction of radon-saturated water.</title>
        <authorList>
            <person name="Kapinusova G."/>
            <person name="Smrhova T."/>
            <person name="Strejcek M."/>
            <person name="Suman J."/>
            <person name="Jani K."/>
            <person name="Pajer P."/>
            <person name="Uhlik O."/>
        </authorList>
    </citation>
    <scope>NUCLEOTIDE SEQUENCE [LARGE SCALE GENOMIC DNA]</scope>
    <source>
        <strain evidence="3">J379</strain>
    </source>
</reference>
<organism evidence="2 3">
    <name type="scientific">Svornostia abyssi</name>
    <dbReference type="NCBI Taxonomy" id="2898438"/>
    <lineage>
        <taxon>Bacteria</taxon>
        <taxon>Bacillati</taxon>
        <taxon>Actinomycetota</taxon>
        <taxon>Thermoleophilia</taxon>
        <taxon>Solirubrobacterales</taxon>
        <taxon>Baekduiaceae</taxon>
        <taxon>Svornostia</taxon>
    </lineage>
</organism>
<dbReference type="InterPro" id="IPR011322">
    <property type="entry name" value="N-reg_PII-like_a/b"/>
</dbReference>
<dbReference type="InterPro" id="IPR003793">
    <property type="entry name" value="UPF0166"/>
</dbReference>
<protein>
    <submittedName>
        <fullName evidence="2">DUF190 domain-containing protein</fullName>
    </submittedName>
</protein>
<dbReference type="SUPFAM" id="SSF54913">
    <property type="entry name" value="GlnB-like"/>
    <property type="match status" value="3"/>
</dbReference>
<dbReference type="PANTHER" id="PTHR35983">
    <property type="entry name" value="UPF0166 PROTEIN TM_0021"/>
    <property type="match status" value="1"/>
</dbReference>
<gene>
    <name evidence="2" type="ORF">LRS13_00075</name>
</gene>
<evidence type="ECO:0000313" key="3">
    <source>
        <dbReference type="Proteomes" id="UP001058860"/>
    </source>
</evidence>
<dbReference type="RefSeq" id="WP_353864460.1">
    <property type="nucleotide sequence ID" value="NZ_CP088295.1"/>
</dbReference>
<evidence type="ECO:0000313" key="2">
    <source>
        <dbReference type="EMBL" id="UUY03963.1"/>
    </source>
</evidence>
<evidence type="ECO:0000256" key="1">
    <source>
        <dbReference type="ARBA" id="ARBA00010554"/>
    </source>
</evidence>
<dbReference type="PANTHER" id="PTHR35983:SF1">
    <property type="entry name" value="UPF0166 PROTEIN TM_0021"/>
    <property type="match status" value="1"/>
</dbReference>
<dbReference type="InterPro" id="IPR015867">
    <property type="entry name" value="N-reg_PII/ATP_PRibTrfase_C"/>
</dbReference>
<dbReference type="Pfam" id="PF02641">
    <property type="entry name" value="DUF190"/>
    <property type="match status" value="3"/>
</dbReference>
<comment type="similarity">
    <text evidence="1">Belongs to the UPF0166 family.</text>
</comment>
<proteinExistence type="inferred from homology"/>
<dbReference type="Gene3D" id="3.30.70.120">
    <property type="match status" value="3"/>
</dbReference>
<dbReference type="Proteomes" id="UP001058860">
    <property type="component" value="Chromosome"/>
</dbReference>
<sequence length="360" mass="38073">MTAGALKLTVYFGERARTAGDGFAADALADIAARHELRASVLLRGMEGFGAKHRLRTDRLLTLSEDLPLAFAAVDTRPRVEAALGEVTALPFQGLVTLERARLIAEPPGRVALLDAPGEAAKLTVYVGRHERAGGRPASDAVVDVLRDAGVAGATVLLGVDGTLHGDRRRARFTGRNTEVPLMIVAVGTGTAVATALGRLGGVLERPLATLERVRLCKRDGVRIGEPRHVAGSDASGLGVWQKLTVFAGEQSRHAGAPLHAELLRELRRAGAAGATTLRGIRGYHGDHPPHGDTLWQLRRRVPVVTVIVDTPERTQEWFAIVDALTDETGLVTSELVPALHVAAPGSEPPDGGLPLAHVE</sequence>
<keyword evidence="3" id="KW-1185">Reference proteome</keyword>